<dbReference type="InterPro" id="IPR019026">
    <property type="entry name" value="Peptidase_M64_IgA"/>
</dbReference>
<dbReference type="InterPro" id="IPR032625">
    <property type="entry name" value="M64_N"/>
</dbReference>
<dbReference type="Pfam" id="PF09471">
    <property type="entry name" value="Peptidase_M64"/>
    <property type="match status" value="1"/>
</dbReference>
<dbReference type="EMBL" id="DXBE01000039">
    <property type="protein sequence ID" value="HIZ69269.1"/>
    <property type="molecule type" value="Genomic_DNA"/>
</dbReference>
<reference evidence="2" key="1">
    <citation type="journal article" date="2021" name="PeerJ">
        <title>Extensive microbial diversity within the chicken gut microbiome revealed by metagenomics and culture.</title>
        <authorList>
            <person name="Gilroy R."/>
            <person name="Ravi A."/>
            <person name="Getino M."/>
            <person name="Pursley I."/>
            <person name="Horton D.L."/>
            <person name="Alikhan N.F."/>
            <person name="Baker D."/>
            <person name="Gharbi K."/>
            <person name="Hall N."/>
            <person name="Watson M."/>
            <person name="Adriaenssens E.M."/>
            <person name="Foster-Nyarko E."/>
            <person name="Jarju S."/>
            <person name="Secka A."/>
            <person name="Antonio M."/>
            <person name="Oren A."/>
            <person name="Chaudhuri R.R."/>
            <person name="La Ragione R."/>
            <person name="Hildebrand F."/>
            <person name="Pallen M.J."/>
        </authorList>
    </citation>
    <scope>NUCLEOTIDE SEQUENCE</scope>
    <source>
        <strain evidence="2">ChiHecec3B27-8219</strain>
    </source>
</reference>
<name>A0A9D2FXM9_9BACT</name>
<dbReference type="InterPro" id="IPR024079">
    <property type="entry name" value="MetalloPept_cat_dom_sf"/>
</dbReference>
<dbReference type="InterPro" id="IPR038171">
    <property type="entry name" value="M64_N_sf"/>
</dbReference>
<organism evidence="2 3">
    <name type="scientific">Candidatus Prevotella avicola</name>
    <dbReference type="NCBI Taxonomy" id="2838738"/>
    <lineage>
        <taxon>Bacteria</taxon>
        <taxon>Pseudomonadati</taxon>
        <taxon>Bacteroidota</taxon>
        <taxon>Bacteroidia</taxon>
        <taxon>Bacteroidales</taxon>
        <taxon>Prevotellaceae</taxon>
        <taxon>Prevotella</taxon>
    </lineage>
</organism>
<evidence type="ECO:0000259" key="1">
    <source>
        <dbReference type="Pfam" id="PF16217"/>
    </source>
</evidence>
<comment type="caution">
    <text evidence="2">The sequence shown here is derived from an EMBL/GenBank/DDBJ whole genome shotgun (WGS) entry which is preliminary data.</text>
</comment>
<proteinExistence type="predicted"/>
<dbReference type="Gene3D" id="3.40.390.10">
    <property type="entry name" value="Collagenase (Catalytic Domain)"/>
    <property type="match status" value="1"/>
</dbReference>
<evidence type="ECO:0000313" key="2">
    <source>
        <dbReference type="EMBL" id="HIZ69269.1"/>
    </source>
</evidence>
<dbReference type="Proteomes" id="UP000824055">
    <property type="component" value="Unassembled WGS sequence"/>
</dbReference>
<dbReference type="AlphaFoldDB" id="A0A9D2FXM9"/>
<dbReference type="Gene3D" id="2.60.40.3250">
    <property type="entry name" value="Peptidase M64, N-terminal domain"/>
    <property type="match status" value="1"/>
</dbReference>
<feature type="domain" description="Peptidase M64 N-terminal" evidence="1">
    <location>
        <begin position="11"/>
        <end position="129"/>
    </location>
</feature>
<accession>A0A9D2FXM9</accession>
<sequence length="412" mass="47170">MVATLCPAQRFEDYFTDATLRLDYAFMGNATEQHIAVDELKAMPRWYGKRQHLAELPVEGNGQVTVRDHKTQTVIYRNSFSTLFQEWLTYPEAKTTTKSFENVFLVPMPKDTIDVTIDLRDNRREVMATLTHQVVPTDILIRHIGKKPTSYQVLSWPADTAKCIHIAFLAEGYTEQEMDTFIHDAQEATEALFAHEPFRSLRDRFQVIAVKSASKESGTSHPAKGIWKNTALHSHFDTFYSDRYLTTLRIKDLHDLLAGTPYEHIIVLVNSDIYGGGGILNSYNLTSTHHAYYKPVVVHEFGHSFAGLGDEYAYDFEAIPMYPHDVEPWEPNLTTLANFHGKWEDMIDGKTPIPTPIDKKHPHRIGVYEGAGYSLKGVYRPMADCRMRTNENPEFCPVCQRAITRLIDFYTK</sequence>
<gene>
    <name evidence="2" type="ORF">H9966_05190</name>
</gene>
<reference evidence="2" key="2">
    <citation type="submission" date="2021-04" db="EMBL/GenBank/DDBJ databases">
        <authorList>
            <person name="Gilroy R."/>
        </authorList>
    </citation>
    <scope>NUCLEOTIDE SEQUENCE</scope>
    <source>
        <strain evidence="2">ChiHecec3B27-8219</strain>
    </source>
</reference>
<evidence type="ECO:0000313" key="3">
    <source>
        <dbReference type="Proteomes" id="UP000824055"/>
    </source>
</evidence>
<dbReference type="Pfam" id="PF16217">
    <property type="entry name" value="M64_N"/>
    <property type="match status" value="1"/>
</dbReference>
<dbReference type="GO" id="GO:0008237">
    <property type="term" value="F:metallopeptidase activity"/>
    <property type="evidence" value="ECO:0007669"/>
    <property type="project" value="InterPro"/>
</dbReference>
<protein>
    <submittedName>
        <fullName evidence="2">IgA Peptidase M64</fullName>
    </submittedName>
</protein>